<keyword evidence="5" id="KW-1185">Reference proteome</keyword>
<reference evidence="4 5" key="1">
    <citation type="journal article" date="2016" name="Sci. Rep.">
        <title>Metabolic traits of an uncultured archaeal lineage -MSBL1- from brine pools of the Red Sea.</title>
        <authorList>
            <person name="Mwirichia R."/>
            <person name="Alam I."/>
            <person name="Rashid M."/>
            <person name="Vinu M."/>
            <person name="Ba-Alawi W."/>
            <person name="Anthony Kamau A."/>
            <person name="Kamanda Ngugi D."/>
            <person name="Goker M."/>
            <person name="Klenk H.P."/>
            <person name="Bajic V."/>
            <person name="Stingl U."/>
        </authorList>
    </citation>
    <scope>NUCLEOTIDE SEQUENCE [LARGE SCALE GENOMIC DNA]</scope>
    <source>
        <strain evidence="4">SCGC-AAA382F02</strain>
    </source>
</reference>
<dbReference type="Proteomes" id="UP000070491">
    <property type="component" value="Unassembled WGS sequence"/>
</dbReference>
<comment type="caution">
    <text evidence="4">The sequence shown here is derived from an EMBL/GenBank/DDBJ whole genome shotgun (WGS) entry which is preliminary data.</text>
</comment>
<evidence type="ECO:0000256" key="3">
    <source>
        <dbReference type="ARBA" id="ARBA00023004"/>
    </source>
</evidence>
<proteinExistence type="inferred from homology"/>
<organism evidence="4 5">
    <name type="scientific">candidate division MSBL1 archaeon SCGC-AAA382F02</name>
    <dbReference type="NCBI Taxonomy" id="1698282"/>
    <lineage>
        <taxon>Archaea</taxon>
        <taxon>Methanobacteriati</taxon>
        <taxon>Methanobacteriota</taxon>
        <taxon>candidate division MSBL1</taxon>
    </lineage>
</organism>
<keyword evidence="3" id="KW-0408">Iron</keyword>
<dbReference type="NCBIfam" id="TIGR00075">
    <property type="entry name" value="hypD"/>
    <property type="match status" value="1"/>
</dbReference>
<dbReference type="PANTHER" id="PTHR30149:SF0">
    <property type="entry name" value="HYDROGENASE MATURATION FACTOR HYPD"/>
    <property type="match status" value="1"/>
</dbReference>
<dbReference type="GO" id="GO:0051539">
    <property type="term" value="F:4 iron, 4 sulfur cluster binding"/>
    <property type="evidence" value="ECO:0007669"/>
    <property type="project" value="TreeGrafter"/>
</dbReference>
<dbReference type="AlphaFoldDB" id="A0A133VIV8"/>
<name>A0A133VIV8_9EURY</name>
<dbReference type="InterPro" id="IPR042244">
    <property type="entry name" value="HypD_2_sf"/>
</dbReference>
<dbReference type="Gene3D" id="6.10.20.100">
    <property type="match status" value="1"/>
</dbReference>
<dbReference type="GO" id="GO:0070025">
    <property type="term" value="F:carbon monoxide binding"/>
    <property type="evidence" value="ECO:0007669"/>
    <property type="project" value="TreeGrafter"/>
</dbReference>
<dbReference type="GO" id="GO:0051604">
    <property type="term" value="P:protein maturation"/>
    <property type="evidence" value="ECO:0007669"/>
    <property type="project" value="TreeGrafter"/>
</dbReference>
<gene>
    <name evidence="4" type="ORF">AKJ53_00440</name>
</gene>
<dbReference type="PATRIC" id="fig|1698282.3.peg.289"/>
<sequence length="367" mass="40003">MKTITEGYRDPARVKQVASAIRELSHSFDEIKIIHLCGTHEYSIVKHGLRTLLPENVKLIAGPGCPVCVTPAGHIDIAVELALSDIEILTFGDMFKVPGSKQSLADAKTNGGCVEIVYGLTDAISIAQSNPEREFTFFAIGFETTSCTTAAEVYANRIPENLSLLVSHRLMPPITEVVLGMGNLPFLGLICPGHVSTIIGAKPWGIFPEAYQMPTVVAGFEPLDILTAVKTILEQALNGKAELVNEYKRVVRYNGNTKAKELIKKVFKKTDGHWRGIGIVPSSAHVLREEFKEHDATERYKLNLGIEEDIKPGCRCHHMIIGRSVPTECPMFLKGCTPSSPYGTCMVSSEGTCSVWAKHGGDIDVTA</sequence>
<comment type="similarity">
    <text evidence="1">Belongs to the HypD family.</text>
</comment>
<dbReference type="Gene3D" id="3.40.50.11750">
    <property type="entry name" value="HypD, alpha/beta domain 1"/>
    <property type="match status" value="2"/>
</dbReference>
<dbReference type="Pfam" id="PF01924">
    <property type="entry name" value="HypD"/>
    <property type="match status" value="1"/>
</dbReference>
<keyword evidence="2" id="KW-0479">Metal-binding</keyword>
<evidence type="ECO:0008006" key="6">
    <source>
        <dbReference type="Google" id="ProtNLM"/>
    </source>
</evidence>
<dbReference type="InterPro" id="IPR042243">
    <property type="entry name" value="HypD_1"/>
</dbReference>
<evidence type="ECO:0000256" key="1">
    <source>
        <dbReference type="ARBA" id="ARBA00007888"/>
    </source>
</evidence>
<evidence type="ECO:0000256" key="2">
    <source>
        <dbReference type="ARBA" id="ARBA00022723"/>
    </source>
</evidence>
<accession>A0A133VIV8</accession>
<dbReference type="InterPro" id="IPR002780">
    <property type="entry name" value="Hyd_form_HypD"/>
</dbReference>
<dbReference type="GO" id="GO:0005506">
    <property type="term" value="F:iron ion binding"/>
    <property type="evidence" value="ECO:0007669"/>
    <property type="project" value="TreeGrafter"/>
</dbReference>
<protein>
    <recommendedName>
        <fullName evidence="6">Hydrogenase assembly protein HupF</fullName>
    </recommendedName>
</protein>
<evidence type="ECO:0000313" key="5">
    <source>
        <dbReference type="Proteomes" id="UP000070491"/>
    </source>
</evidence>
<dbReference type="EMBL" id="LHYG01000004">
    <property type="protein sequence ID" value="KXB06376.1"/>
    <property type="molecule type" value="Genomic_DNA"/>
</dbReference>
<dbReference type="PANTHER" id="PTHR30149">
    <property type="entry name" value="HYDROGENASE PROTEIN ASSEMBLY PROTEIN HYPD"/>
    <property type="match status" value="1"/>
</dbReference>
<evidence type="ECO:0000313" key="4">
    <source>
        <dbReference type="EMBL" id="KXB06376.1"/>
    </source>
</evidence>
<dbReference type="PIRSF" id="PIRSF005622">
    <property type="entry name" value="Hydrgn_mat_hypD"/>
    <property type="match status" value="1"/>
</dbReference>